<evidence type="ECO:0000256" key="1">
    <source>
        <dbReference type="SAM" id="Coils"/>
    </source>
</evidence>
<reference evidence="2" key="2">
    <citation type="submission" date="2024-04" db="EMBL/GenBank/DDBJ databases">
        <authorList>
            <person name="Kumar Pradhan S."/>
            <person name="Morrow J.L."/>
            <person name="Sharpe S.R."/>
            <person name="Karupannasamy A."/>
            <person name="Bynakal S."/>
            <person name="Ramasamy A."/>
            <person name="Riegler M."/>
        </authorList>
    </citation>
    <scope>NUCLEOTIDE SEQUENCE</scope>
    <source>
        <strain evidence="2">ZcNV2</strain>
    </source>
</reference>
<dbReference type="EMBL" id="PP626167">
    <property type="protein sequence ID" value="XBO77548.1"/>
    <property type="molecule type" value="Genomic_RNA"/>
</dbReference>
<keyword evidence="1" id="KW-0175">Coiled coil</keyword>
<evidence type="ECO:0000313" key="2">
    <source>
        <dbReference type="EMBL" id="XBO77548.1"/>
    </source>
</evidence>
<sequence>MKKNIKRALDAKLVDTIPTPRPRDTNGRRRQWTQLPVDFYFKRPITSNGVEHEVVFDPKLEKQRVAELRQNHTMVLPSLRIVKPLEEKVVKKTLRGNERAATHAFMKELVNSNKVTTLWNLDYSAGNHDLDDFWSKKKRKTGTSWMNASSLQEENSLLVPDLKRALPLVEMVDSKDLNSTPSEISAIAISEKLTLLLEQCSRIEARCEKLEKQNEELKAENALLKQELEQSKKTKEVITSEINVGQSTKVDKSSKTEETKVSGETKSPVVKTTKVVRFAPKPEVKIIPSNSGKSTKGPAAQAVKKVKNSLIQLTASKRTTVVKGIEQSFDIPDSLREKEFAPAVEKPKPVKLDDNKSKRLAKLKAWYSFDKNKLEAHQKEVLKEVEKDKSFAEALKKNGIPKQKIRYVYSGAKKQQVAPQFPKPAGIPMPKWIQWCEKGTPEAAYQAAEKYMFNVFKREMYILRQKWIKVSKELNPFLSAPLEVWRMEVSDYEYNYNSPQTFINKWRQLATSYTPARPVAADWFKSQQ</sequence>
<name>A0AAU7L0J9_9VIRU</name>
<organism evidence="2">
    <name type="scientific">Zeugodacus cucurbitae nora virus 2</name>
    <dbReference type="NCBI Taxonomy" id="3159468"/>
    <lineage>
        <taxon>Viruses</taxon>
        <taxon>Riboviria</taxon>
        <taxon>Orthornavirae</taxon>
        <taxon>Pisuviricota</taxon>
        <taxon>Pisoniviricetes</taxon>
        <taxon>Picornavirales</taxon>
        <taxon>Noraviridae</taxon>
    </lineage>
</organism>
<feature type="coiled-coil region" evidence="1">
    <location>
        <begin position="193"/>
        <end position="241"/>
    </location>
</feature>
<reference evidence="2" key="1">
    <citation type="journal article" date="2024" name="J. Invertebr. Pathol.">
        <title>RNA virus diversity and prevalence in field and laboratory populations of melon fly throughout its distribution.</title>
        <authorList>
            <person name="Kumar Pradhan S."/>
            <person name="Morrow J.L."/>
            <person name="Sharpe S.R."/>
            <person name="Karuppannasamy A."/>
            <person name="Ramasamy E."/>
            <person name="Bynakal S."/>
            <person name="Maligeppagol M."/>
            <person name="Ramasamy A."/>
            <person name="Riegler M."/>
        </authorList>
    </citation>
    <scope>NUCLEOTIDE SEQUENCE</scope>
    <source>
        <strain evidence="2">ZcNV2</strain>
    </source>
</reference>
<protein>
    <submittedName>
        <fullName evidence="2">VP1 protein</fullName>
    </submittedName>
</protein>
<accession>A0AAU7L0J9</accession>
<proteinExistence type="predicted"/>